<evidence type="ECO:0000259" key="2">
    <source>
        <dbReference type="Pfam" id="PF00134"/>
    </source>
</evidence>
<feature type="compositionally biased region" description="Low complexity" evidence="1">
    <location>
        <begin position="191"/>
        <end position="206"/>
    </location>
</feature>
<dbReference type="GO" id="GO:0016538">
    <property type="term" value="F:cyclin-dependent protein serine/threonine kinase regulator activity"/>
    <property type="evidence" value="ECO:0007669"/>
    <property type="project" value="TreeGrafter"/>
</dbReference>
<dbReference type="OrthoDB" id="10250320at2759"/>
<dbReference type="SUPFAM" id="SSF47954">
    <property type="entry name" value="Cyclin-like"/>
    <property type="match status" value="1"/>
</dbReference>
<evidence type="ECO:0000256" key="1">
    <source>
        <dbReference type="SAM" id="MobiDB-lite"/>
    </source>
</evidence>
<feature type="region of interest" description="Disordered" evidence="1">
    <location>
        <begin position="269"/>
        <end position="309"/>
    </location>
</feature>
<sequence length="338" mass="37286">MAASIHHASLVDPALHSPALLQLIKVDLSRSFIEYIVDCVVETVDYALGRPSSSTRGRSLARHSEHAKFAAFVADVVHRAEVKVPALLVTLVYIHRAKPHLSIALEEWACERVFLGALIVANKYTNDSTLKNVHWGMCSGVFGKRDIGRIEREFLDVLDWELAISEPDLLSLHPDITALARPRHHARAHLHAPAPRARSPARPTSRWSTDSSDPEMELDDSESSSEPVSSPRTPADCAPVPSAPAKHAALAAGPAPMYVVLPTPPPAHVAPVYRQPEPQDHQRPHPLPHARTQPLAQQPHPRAHSHSRMHSALQMLHLPLPYFDRRAFRPPPVAQIVA</sequence>
<proteinExistence type="predicted"/>
<keyword evidence="4" id="KW-1185">Reference proteome</keyword>
<dbReference type="Proteomes" id="UP000218811">
    <property type="component" value="Unassembled WGS sequence"/>
</dbReference>
<dbReference type="Pfam" id="PF00134">
    <property type="entry name" value="Cyclin_N"/>
    <property type="match status" value="1"/>
</dbReference>
<dbReference type="GO" id="GO:0019901">
    <property type="term" value="F:protein kinase binding"/>
    <property type="evidence" value="ECO:0007669"/>
    <property type="project" value="InterPro"/>
</dbReference>
<dbReference type="EMBL" id="KB467942">
    <property type="protein sequence ID" value="PCH37634.1"/>
    <property type="molecule type" value="Genomic_DNA"/>
</dbReference>
<accession>A0A2H3JLW8</accession>
<dbReference type="PANTHER" id="PTHR15615:SF10">
    <property type="entry name" value="PHO85 CYCLIN-2-RELATED"/>
    <property type="match status" value="1"/>
</dbReference>
<feature type="compositionally biased region" description="Acidic residues" evidence="1">
    <location>
        <begin position="212"/>
        <end position="223"/>
    </location>
</feature>
<dbReference type="GO" id="GO:0005634">
    <property type="term" value="C:nucleus"/>
    <property type="evidence" value="ECO:0007669"/>
    <property type="project" value="TreeGrafter"/>
</dbReference>
<dbReference type="STRING" id="742152.A0A2H3JLW8"/>
<organism evidence="3 4">
    <name type="scientific">Wolfiporia cocos (strain MD-104)</name>
    <name type="common">Brown rot fungus</name>
    <dbReference type="NCBI Taxonomy" id="742152"/>
    <lineage>
        <taxon>Eukaryota</taxon>
        <taxon>Fungi</taxon>
        <taxon>Dikarya</taxon>
        <taxon>Basidiomycota</taxon>
        <taxon>Agaricomycotina</taxon>
        <taxon>Agaricomycetes</taxon>
        <taxon>Polyporales</taxon>
        <taxon>Phaeolaceae</taxon>
        <taxon>Wolfiporia</taxon>
    </lineage>
</organism>
<dbReference type="InterPro" id="IPR036915">
    <property type="entry name" value="Cyclin-like_sf"/>
</dbReference>
<dbReference type="InterPro" id="IPR006671">
    <property type="entry name" value="Cyclin_N"/>
</dbReference>
<evidence type="ECO:0000313" key="4">
    <source>
        <dbReference type="Proteomes" id="UP000218811"/>
    </source>
</evidence>
<dbReference type="CDD" id="cd20557">
    <property type="entry name" value="CYCLIN_ScPCL1-like"/>
    <property type="match status" value="1"/>
</dbReference>
<protein>
    <recommendedName>
        <fullName evidence="2">Cyclin N-terminal domain-containing protein</fullName>
    </recommendedName>
</protein>
<dbReference type="AlphaFoldDB" id="A0A2H3JLW8"/>
<dbReference type="GO" id="GO:0000307">
    <property type="term" value="C:cyclin-dependent protein kinase holoenzyme complex"/>
    <property type="evidence" value="ECO:0007669"/>
    <property type="project" value="TreeGrafter"/>
</dbReference>
<dbReference type="Gene3D" id="1.10.472.10">
    <property type="entry name" value="Cyclin-like"/>
    <property type="match status" value="1"/>
</dbReference>
<gene>
    <name evidence="3" type="ORF">WOLCODRAFT_135755</name>
</gene>
<evidence type="ECO:0000313" key="3">
    <source>
        <dbReference type="EMBL" id="PCH37634.1"/>
    </source>
</evidence>
<dbReference type="InterPro" id="IPR013922">
    <property type="entry name" value="Cyclin_PHO80-like"/>
</dbReference>
<reference evidence="3 4" key="1">
    <citation type="journal article" date="2012" name="Science">
        <title>The Paleozoic origin of enzymatic lignin decomposition reconstructed from 31 fungal genomes.</title>
        <authorList>
            <person name="Floudas D."/>
            <person name="Binder M."/>
            <person name="Riley R."/>
            <person name="Barry K."/>
            <person name="Blanchette R.A."/>
            <person name="Henrissat B."/>
            <person name="Martinez A.T."/>
            <person name="Otillar R."/>
            <person name="Spatafora J.W."/>
            <person name="Yadav J.S."/>
            <person name="Aerts A."/>
            <person name="Benoit I."/>
            <person name="Boyd A."/>
            <person name="Carlson A."/>
            <person name="Copeland A."/>
            <person name="Coutinho P.M."/>
            <person name="de Vries R.P."/>
            <person name="Ferreira P."/>
            <person name="Findley K."/>
            <person name="Foster B."/>
            <person name="Gaskell J."/>
            <person name="Glotzer D."/>
            <person name="Gorecki P."/>
            <person name="Heitman J."/>
            <person name="Hesse C."/>
            <person name="Hori C."/>
            <person name="Igarashi K."/>
            <person name="Jurgens J.A."/>
            <person name="Kallen N."/>
            <person name="Kersten P."/>
            <person name="Kohler A."/>
            <person name="Kuees U."/>
            <person name="Kumar T.K.A."/>
            <person name="Kuo A."/>
            <person name="LaButti K."/>
            <person name="Larrondo L.F."/>
            <person name="Lindquist E."/>
            <person name="Ling A."/>
            <person name="Lombard V."/>
            <person name="Lucas S."/>
            <person name="Lundell T."/>
            <person name="Martin R."/>
            <person name="McLaughlin D.J."/>
            <person name="Morgenstern I."/>
            <person name="Morin E."/>
            <person name="Murat C."/>
            <person name="Nagy L.G."/>
            <person name="Nolan M."/>
            <person name="Ohm R.A."/>
            <person name="Patyshakuliyeva A."/>
            <person name="Rokas A."/>
            <person name="Ruiz-Duenas F.J."/>
            <person name="Sabat G."/>
            <person name="Salamov A."/>
            <person name="Samejima M."/>
            <person name="Schmutz J."/>
            <person name="Slot J.C."/>
            <person name="St John F."/>
            <person name="Stenlid J."/>
            <person name="Sun H."/>
            <person name="Sun S."/>
            <person name="Syed K."/>
            <person name="Tsang A."/>
            <person name="Wiebenga A."/>
            <person name="Young D."/>
            <person name="Pisabarro A."/>
            <person name="Eastwood D.C."/>
            <person name="Martin F."/>
            <person name="Cullen D."/>
            <person name="Grigoriev I.V."/>
            <person name="Hibbett D.S."/>
        </authorList>
    </citation>
    <scope>NUCLEOTIDE SEQUENCE [LARGE SCALE GENOMIC DNA]</scope>
    <source>
        <strain evidence="3 4">MD-104</strain>
    </source>
</reference>
<name>A0A2H3JLW8_WOLCO</name>
<dbReference type="OMA" id="YINRAKP"/>
<dbReference type="PANTHER" id="PTHR15615">
    <property type="match status" value="1"/>
</dbReference>
<feature type="domain" description="Cyclin N-terminal" evidence="2">
    <location>
        <begin position="66"/>
        <end position="162"/>
    </location>
</feature>
<feature type="region of interest" description="Disordered" evidence="1">
    <location>
        <begin position="183"/>
        <end position="242"/>
    </location>
</feature>